<dbReference type="Gene3D" id="3.30.70.270">
    <property type="match status" value="1"/>
</dbReference>
<gene>
    <name evidence="1" type="ORF">M9R61_01190</name>
</gene>
<dbReference type="Gene3D" id="1.10.10.10">
    <property type="entry name" value="Winged helix-like DNA-binding domain superfamily/Winged helix DNA-binding domain"/>
    <property type="match status" value="1"/>
</dbReference>
<accession>A0A9X3L6A3</accession>
<proteinExistence type="predicted"/>
<dbReference type="Pfam" id="PF24898">
    <property type="entry name" value="GGDEF_GdpP"/>
    <property type="match status" value="1"/>
</dbReference>
<sequence>MKSYIKVGVIGPTWIYDTLVRCFNLFPTIQPIFRLSDEIDRAKEFTAELREKVDCLFYSGRIPYLVAKEEVPMEVPAFYIPLKGAGLYQALYTMKNKMNFTHISFDGILSDYIEIVKKNVEETFSYDNYNNLVSLENVDEILNFHMENLEKDSSTVVITSLKLVSELLTNNNITNEWLKPSEEDIIVSIERMLLGTNQRKQKEMQIIIGRIFIENSASLANDFMTEQQIQKRNHTTYRMLLHFAEQMSGYLTALSSTEYLFVTNRGIFERVTEGYKVLPIVDELKKKIGVTLSIGIGFGFSALEAGSHARVALIQAQENGGDSCYIVSEDRSVFGPIDIAAPMKYPLAVTDQLLIQQSEAVGMNAANIEKTMALIRRKKKNEFTAHELASVLGITPRSAHRIVQSWLDASLIEVIGTEKMSRRGRPRQVFTLLNSEENSI</sequence>
<dbReference type="InterPro" id="IPR036390">
    <property type="entry name" value="WH_DNA-bd_sf"/>
</dbReference>
<dbReference type="Proteomes" id="UP001152172">
    <property type="component" value="Unassembled WGS sequence"/>
</dbReference>
<dbReference type="InterPro" id="IPR043128">
    <property type="entry name" value="Rev_trsase/Diguanyl_cyclase"/>
</dbReference>
<evidence type="ECO:0000313" key="2">
    <source>
        <dbReference type="Proteomes" id="UP001152172"/>
    </source>
</evidence>
<comment type="caution">
    <text evidence="1">The sequence shown here is derived from an EMBL/GenBank/DDBJ whole genome shotgun (WGS) entry which is preliminary data.</text>
</comment>
<evidence type="ECO:0000313" key="1">
    <source>
        <dbReference type="EMBL" id="MCZ8531957.1"/>
    </source>
</evidence>
<protein>
    <submittedName>
        <fullName evidence="1">Uncharacterized protein</fullName>
    </submittedName>
</protein>
<organism evidence="1 2">
    <name type="scientific">Psychrobacillus psychrodurans</name>
    <dbReference type="NCBI Taxonomy" id="126157"/>
    <lineage>
        <taxon>Bacteria</taxon>
        <taxon>Bacillati</taxon>
        <taxon>Bacillota</taxon>
        <taxon>Bacilli</taxon>
        <taxon>Bacillales</taxon>
        <taxon>Bacillaceae</taxon>
        <taxon>Psychrobacillus</taxon>
    </lineage>
</organism>
<reference evidence="1" key="1">
    <citation type="submission" date="2022-05" db="EMBL/GenBank/DDBJ databases">
        <authorList>
            <person name="Colautti A."/>
            <person name="Iacumin L."/>
        </authorList>
    </citation>
    <scope>NUCLEOTIDE SEQUENCE</scope>
    <source>
        <strain evidence="1">DSM 30747</strain>
    </source>
</reference>
<dbReference type="EMBL" id="JAMKBI010000001">
    <property type="protein sequence ID" value="MCZ8531957.1"/>
    <property type="molecule type" value="Genomic_DNA"/>
</dbReference>
<name>A0A9X3L6A3_9BACI</name>
<keyword evidence="2" id="KW-1185">Reference proteome</keyword>
<dbReference type="RefSeq" id="WP_269920632.1">
    <property type="nucleotide sequence ID" value="NZ_JAMKBI010000001.1"/>
</dbReference>
<dbReference type="InterPro" id="IPR036388">
    <property type="entry name" value="WH-like_DNA-bd_sf"/>
</dbReference>
<dbReference type="SUPFAM" id="SSF46785">
    <property type="entry name" value="Winged helix' DNA-binding domain"/>
    <property type="match status" value="1"/>
</dbReference>
<dbReference type="AlphaFoldDB" id="A0A9X3L6A3"/>